<feature type="region of interest" description="Disordered" evidence="1">
    <location>
        <begin position="152"/>
        <end position="173"/>
    </location>
</feature>
<name>A0A516R1T6_STRST</name>
<organism evidence="3 4">
    <name type="scientific">Streptomyces spectabilis</name>
    <dbReference type="NCBI Taxonomy" id="68270"/>
    <lineage>
        <taxon>Bacteria</taxon>
        <taxon>Bacillati</taxon>
        <taxon>Actinomycetota</taxon>
        <taxon>Actinomycetes</taxon>
        <taxon>Kitasatosporales</taxon>
        <taxon>Streptomycetaceae</taxon>
        <taxon>Streptomyces</taxon>
    </lineage>
</organism>
<dbReference type="AlphaFoldDB" id="A0A516R1T6"/>
<sequence length="173" mass="18420">MRRSTTPLALLYVPLLLAVSACSSDSDGDTSDPQPPAAVSEKQAKQVLDRVVARAPKLTAAQFCKELAYQEKACAYTRKQADTFCLKPGPKPRVLRSAVVRNTEESAGGRVLEIEGRTAGGQRYVSEFFVTAPKGAPQASVAVYWSGAGLGDSPLGQDNKVLPQSECGHRARG</sequence>
<gene>
    <name evidence="3" type="ORF">FH965_02755</name>
</gene>
<keyword evidence="2" id="KW-0732">Signal</keyword>
<feature type="signal peptide" evidence="2">
    <location>
        <begin position="1"/>
        <end position="23"/>
    </location>
</feature>
<evidence type="ECO:0008006" key="5">
    <source>
        <dbReference type="Google" id="ProtNLM"/>
    </source>
</evidence>
<dbReference type="RefSeq" id="WP_144001189.1">
    <property type="nucleotide sequence ID" value="NZ_CP040916.1"/>
</dbReference>
<feature type="chain" id="PRO_5038809602" description="DUF3558 domain-containing protein" evidence="2">
    <location>
        <begin position="24"/>
        <end position="173"/>
    </location>
</feature>
<evidence type="ECO:0000313" key="3">
    <source>
        <dbReference type="EMBL" id="QDQ09611.1"/>
    </source>
</evidence>
<dbReference type="PROSITE" id="PS51257">
    <property type="entry name" value="PROKAR_LIPOPROTEIN"/>
    <property type="match status" value="1"/>
</dbReference>
<dbReference type="EMBL" id="CP040916">
    <property type="protein sequence ID" value="QDQ09611.1"/>
    <property type="molecule type" value="Genomic_DNA"/>
</dbReference>
<accession>A0A516R1T6</accession>
<dbReference type="Proteomes" id="UP000316806">
    <property type="component" value="Chromosome"/>
</dbReference>
<reference evidence="3 4" key="1">
    <citation type="journal article" date="2019" name="J. Ind. Microbiol. Biotechnol.">
        <title>The complete genomic sequence of Streptomyces spectabilis NRRL-2792 and identification of secondary metabolite biosynthetic gene clusters.</title>
        <authorList>
            <person name="Sinha A."/>
            <person name="Phillips-Salemka S."/>
            <person name="Niraula T.A."/>
            <person name="Short K.A."/>
            <person name="Niraula N.P."/>
        </authorList>
    </citation>
    <scope>NUCLEOTIDE SEQUENCE [LARGE SCALE GENOMIC DNA]</scope>
    <source>
        <strain evidence="3 4">NRRL 2792</strain>
    </source>
</reference>
<evidence type="ECO:0000256" key="1">
    <source>
        <dbReference type="SAM" id="MobiDB-lite"/>
    </source>
</evidence>
<evidence type="ECO:0000256" key="2">
    <source>
        <dbReference type="SAM" id="SignalP"/>
    </source>
</evidence>
<evidence type="ECO:0000313" key="4">
    <source>
        <dbReference type="Proteomes" id="UP000316806"/>
    </source>
</evidence>
<proteinExistence type="predicted"/>
<protein>
    <recommendedName>
        <fullName evidence="5">DUF3558 domain-containing protein</fullName>
    </recommendedName>
</protein>